<evidence type="ECO:0000313" key="1">
    <source>
        <dbReference type="EMBL" id="SAM00235.1"/>
    </source>
</evidence>
<reference evidence="1" key="1">
    <citation type="submission" date="2016-04" db="EMBL/GenBank/DDBJ databases">
        <authorList>
            <person name="Evans L.H."/>
            <person name="Alamgir A."/>
            <person name="Owens N."/>
            <person name="Weber N.D."/>
            <person name="Virtaneva K."/>
            <person name="Barbian K."/>
            <person name="Babar A."/>
            <person name="Rosenke K."/>
        </authorList>
    </citation>
    <scope>NUCLEOTIDE SEQUENCE [LARGE SCALE GENOMIC DNA]</scope>
    <source>
        <strain evidence="1">CBS 101.48</strain>
    </source>
</reference>
<dbReference type="Proteomes" id="UP000078561">
    <property type="component" value="Unassembled WGS sequence"/>
</dbReference>
<keyword evidence="2" id="KW-1185">Reference proteome</keyword>
<dbReference type="AlphaFoldDB" id="A0A168NBW0"/>
<dbReference type="EMBL" id="LT553165">
    <property type="protein sequence ID" value="SAM00235.1"/>
    <property type="molecule type" value="Genomic_DNA"/>
</dbReference>
<name>A0A168NBW0_ABSGL</name>
<dbReference type="InParanoid" id="A0A168NBW0"/>
<sequence>MLRPAKLFHSFHQLRHYVQTKVTELVVQHPPPPFLLPPTTTATSSNGLAHGTYSAKALAQGLERQVVTKPCGVFFRGAVHGSWRPAVSPVGGSSWHRGIGLHNNRYYGLGVFRSYSSSTTPFVNKCATSPGGSVFNYISSGIFAPISTHTGKKGYASPPPMPRQQRHSQEMDTIDKNNTHPLLNERFLTNSNATKTTLADEPTTAAASSAMILYTDDILTKAALEKTNHVSTSTTYFYITLDLVPMTATHSIFSPGNSSSTSPWKPWTKEVLPRLMDWKTKQQQHYDRLLDWLQLCLDKGCHVQQKGTSLRLYLPKHLIERGQAMVWLDAIGNTSLVLDEDWLLEQETISVDEPLVPLGPDYFQGIHLFLSHIDDLVDHGPAFAHSSWSM</sequence>
<evidence type="ECO:0000313" key="2">
    <source>
        <dbReference type="Proteomes" id="UP000078561"/>
    </source>
</evidence>
<accession>A0A168NBW0</accession>
<dbReference type="OrthoDB" id="2287617at2759"/>
<proteinExistence type="predicted"/>
<gene>
    <name evidence="1" type="primary">ABSGL_05912.1 scaffold 7570</name>
</gene>
<organism evidence="1">
    <name type="scientific">Absidia glauca</name>
    <name type="common">Pin mould</name>
    <dbReference type="NCBI Taxonomy" id="4829"/>
    <lineage>
        <taxon>Eukaryota</taxon>
        <taxon>Fungi</taxon>
        <taxon>Fungi incertae sedis</taxon>
        <taxon>Mucoromycota</taxon>
        <taxon>Mucoromycotina</taxon>
        <taxon>Mucoromycetes</taxon>
        <taxon>Mucorales</taxon>
        <taxon>Cunninghamellaceae</taxon>
        <taxon>Absidia</taxon>
    </lineage>
</organism>
<protein>
    <submittedName>
        <fullName evidence="1">Uncharacterized protein</fullName>
    </submittedName>
</protein>